<reference evidence="3 4" key="1">
    <citation type="submission" date="2013-09" db="EMBL/GenBank/DDBJ databases">
        <title>Complete genome sequence of Corynebacterium doosanense CAU 212(T) (=DSM 45436(T)), isolated from activated sludge.</title>
        <authorList>
            <person name="Schaffert L."/>
            <person name="Albersmeier A."/>
            <person name="Kalinowski J."/>
            <person name="Ruckert C."/>
        </authorList>
    </citation>
    <scope>NUCLEOTIDE SEQUENCE [LARGE SCALE GENOMIC DNA]</scope>
    <source>
        <strain evidence="3 4">CAU 212</strain>
    </source>
</reference>
<dbReference type="AlphaFoldDB" id="A0A097IDT5"/>
<evidence type="ECO:0000256" key="1">
    <source>
        <dbReference type="SAM" id="MobiDB-lite"/>
    </source>
</evidence>
<keyword evidence="4" id="KW-1185">Reference proteome</keyword>
<evidence type="ECO:0000259" key="2">
    <source>
        <dbReference type="Pfam" id="PF19993"/>
    </source>
</evidence>
<dbReference type="KEGG" id="cdo:CDOO_02740"/>
<feature type="region of interest" description="Disordered" evidence="1">
    <location>
        <begin position="1"/>
        <end position="33"/>
    </location>
</feature>
<proteinExistence type="predicted"/>
<evidence type="ECO:0000313" key="3">
    <source>
        <dbReference type="EMBL" id="AIT60284.1"/>
    </source>
</evidence>
<sequence>MNQPMDDSPGLTRDPYTFQPMDPTVTMSPSANRELPDGWPGSLTVCVALAGARASGKSLYVAVLVKLLRQLADEHGVVMKPANRQTKDSYAVNYENPFFEEMGLLSSTPPVSSAEAYQRDPLIYDLGFHVINGGEQRKVFLVLRDVAGEDLESLPEDQSVLDFFQWAHEVIYLFDPLKVSEIRLLLEGTVSAESLGADATDVLNNLLQVIRPGALAQEGRPRPRLAVALSKFDTLRSLANSANEGWAEIMGNRGAAFNRQLEPSYWGSDPELLNEEIRSMLLRLDARTLLNTVRQEAEIYGMDVRYFVNSSLGSQPQGSRLDRTGIAPFRVLDPVLWLLYDAGIFWPTTENHQQRGEQWL</sequence>
<accession>A0A097IDT5</accession>
<gene>
    <name evidence="3" type="ORF">CDOO_02740</name>
</gene>
<dbReference type="InterPro" id="IPR045528">
    <property type="entry name" value="DO-GTPase2"/>
</dbReference>
<dbReference type="RefSeq" id="WP_018021309.1">
    <property type="nucleotide sequence ID" value="NZ_AQUX01000002.1"/>
</dbReference>
<dbReference type="eggNOG" id="COG1100">
    <property type="taxonomic scope" value="Bacteria"/>
</dbReference>
<name>A0A097IDT5_9CORY</name>
<dbReference type="Pfam" id="PF19993">
    <property type="entry name" value="DO-GTPase2"/>
    <property type="match status" value="1"/>
</dbReference>
<evidence type="ECO:0000313" key="4">
    <source>
        <dbReference type="Proteomes" id="UP000029914"/>
    </source>
</evidence>
<dbReference type="HOGENOM" id="CLU_050655_0_0_11"/>
<dbReference type="EMBL" id="CP006764">
    <property type="protein sequence ID" value="AIT60284.1"/>
    <property type="molecule type" value="Genomic_DNA"/>
</dbReference>
<organism evidence="3 4">
    <name type="scientific">Corynebacterium doosanense CAU 212 = DSM 45436</name>
    <dbReference type="NCBI Taxonomy" id="558173"/>
    <lineage>
        <taxon>Bacteria</taxon>
        <taxon>Bacillati</taxon>
        <taxon>Actinomycetota</taxon>
        <taxon>Actinomycetes</taxon>
        <taxon>Mycobacteriales</taxon>
        <taxon>Corynebacteriaceae</taxon>
        <taxon>Corynebacterium</taxon>
    </lineage>
</organism>
<feature type="domain" description="Double-GTPase 2" evidence="2">
    <location>
        <begin position="47"/>
        <end position="257"/>
    </location>
</feature>
<dbReference type="Proteomes" id="UP000029914">
    <property type="component" value="Chromosome"/>
</dbReference>
<dbReference type="STRING" id="558173.CDOO_02740"/>
<protein>
    <recommendedName>
        <fullName evidence="2">Double-GTPase 2 domain-containing protein</fullName>
    </recommendedName>
</protein>